<dbReference type="RefSeq" id="WP_165342540.1">
    <property type="nucleotide sequence ID" value="NZ_JAAKZX010000111.1"/>
</dbReference>
<reference evidence="2 3" key="1">
    <citation type="submission" date="2020-02" db="EMBL/GenBank/DDBJ databases">
        <title>Whole-genome analyses of novel actinobacteria.</title>
        <authorList>
            <person name="Sahin N."/>
            <person name="Tokatli A."/>
        </authorList>
    </citation>
    <scope>NUCLEOTIDE SEQUENCE [LARGE SCALE GENOMIC DNA]</scope>
    <source>
        <strain evidence="2 3">YC419</strain>
    </source>
</reference>
<sequence length="208" mass="23338">MTNWPAWISSGAAVGGAGAAWFASINGVRTLRQTRADSVNRSRPMVAAEFRDAYPAHATLYLVVRNYGPSVAKNVRVTFTPEIPDPNPEKAERSVIPYLKERYGRVIPTLTPETELKNVYFSGRAGEDDVFVNWEDVPDQLRVTITYESTDRKQSYEDTYDLDVALMQGETRVTSSRSIEKQVQEIRKALQGIQSAARSIARRHDDGK</sequence>
<proteinExistence type="predicted"/>
<evidence type="ECO:0000256" key="1">
    <source>
        <dbReference type="SAM" id="Phobius"/>
    </source>
</evidence>
<keyword evidence="1" id="KW-0472">Membrane</keyword>
<feature type="transmembrane region" description="Helical" evidence="1">
    <location>
        <begin position="6"/>
        <end position="25"/>
    </location>
</feature>
<evidence type="ECO:0000313" key="3">
    <source>
        <dbReference type="Proteomes" id="UP001518140"/>
    </source>
</evidence>
<accession>A0ABX0DWK7</accession>
<protein>
    <submittedName>
        <fullName evidence="2">Uncharacterized protein</fullName>
    </submittedName>
</protein>
<dbReference type="Proteomes" id="UP001518140">
    <property type="component" value="Unassembled WGS sequence"/>
</dbReference>
<organism evidence="2 3">
    <name type="scientific">Streptomyces ureilyticus</name>
    <dbReference type="NCBI Taxonomy" id="1775131"/>
    <lineage>
        <taxon>Bacteria</taxon>
        <taxon>Bacillati</taxon>
        <taxon>Actinomycetota</taxon>
        <taxon>Actinomycetes</taxon>
        <taxon>Kitasatosporales</taxon>
        <taxon>Streptomycetaceae</taxon>
        <taxon>Streptomyces</taxon>
    </lineage>
</organism>
<keyword evidence="1" id="KW-0812">Transmembrane</keyword>
<name>A0ABX0DWK7_9ACTN</name>
<evidence type="ECO:0000313" key="2">
    <source>
        <dbReference type="EMBL" id="NGO45993.1"/>
    </source>
</evidence>
<keyword evidence="1" id="KW-1133">Transmembrane helix</keyword>
<comment type="caution">
    <text evidence="2">The sequence shown here is derived from an EMBL/GenBank/DDBJ whole genome shotgun (WGS) entry which is preliminary data.</text>
</comment>
<dbReference type="EMBL" id="JAAKZX010000111">
    <property type="protein sequence ID" value="NGO45993.1"/>
    <property type="molecule type" value="Genomic_DNA"/>
</dbReference>
<keyword evidence="3" id="KW-1185">Reference proteome</keyword>
<gene>
    <name evidence="2" type="ORF">G6048_28945</name>
</gene>